<dbReference type="Proteomes" id="UP000240322">
    <property type="component" value="Unassembled WGS sequence"/>
</dbReference>
<proteinExistence type="predicted"/>
<evidence type="ECO:0000256" key="1">
    <source>
        <dbReference type="SAM" id="MobiDB-lite"/>
    </source>
</evidence>
<gene>
    <name evidence="2" type="ORF">B9Q03_08250</name>
</gene>
<feature type="region of interest" description="Disordered" evidence="1">
    <location>
        <begin position="12"/>
        <end position="32"/>
    </location>
</feature>
<evidence type="ECO:0000313" key="2">
    <source>
        <dbReference type="EMBL" id="PSN89752.1"/>
    </source>
</evidence>
<organism evidence="2 3">
    <name type="scientific">Candidatus Marsarchaeota G2 archaeon OSP_D</name>
    <dbReference type="NCBI Taxonomy" id="1978157"/>
    <lineage>
        <taxon>Archaea</taxon>
        <taxon>Candidatus Marsarchaeota</taxon>
        <taxon>Candidatus Marsarchaeota group 2</taxon>
    </lineage>
</organism>
<evidence type="ECO:0000313" key="3">
    <source>
        <dbReference type="Proteomes" id="UP000240322"/>
    </source>
</evidence>
<comment type="caution">
    <text evidence="2">The sequence shown here is derived from an EMBL/GenBank/DDBJ whole genome shotgun (WGS) entry which is preliminary data.</text>
</comment>
<protein>
    <submittedName>
        <fullName evidence="2">Uncharacterized protein</fullName>
    </submittedName>
</protein>
<name>A0A2R6ATP7_9ARCH</name>
<sequence>MRLSVVVGSTRRIGASHGAHHPRDVPTSFRDSSVLRGDKKRSYLGARGCGGCPLYAFGLSHPPAHV</sequence>
<dbReference type="EMBL" id="NEXE01000090">
    <property type="protein sequence ID" value="PSN89752.1"/>
    <property type="molecule type" value="Genomic_DNA"/>
</dbReference>
<dbReference type="AlphaFoldDB" id="A0A2R6ATP7"/>
<accession>A0A2R6ATP7</accession>
<reference evidence="2 3" key="1">
    <citation type="submission" date="2017-04" db="EMBL/GenBank/DDBJ databases">
        <title>Novel microbial lineages endemic to geothermal iron-oxide mats fill important gaps in the evolutionary history of Archaea.</title>
        <authorList>
            <person name="Jay Z.J."/>
            <person name="Beam J.P."/>
            <person name="Dlakic M."/>
            <person name="Rusch D.B."/>
            <person name="Kozubal M.A."/>
            <person name="Inskeep W.P."/>
        </authorList>
    </citation>
    <scope>NUCLEOTIDE SEQUENCE [LARGE SCALE GENOMIC DNA]</scope>
    <source>
        <strain evidence="2">OSP_D</strain>
    </source>
</reference>